<evidence type="ECO:0000313" key="2">
    <source>
        <dbReference type="Proteomes" id="UP000799754"/>
    </source>
</evidence>
<dbReference type="EMBL" id="MU006722">
    <property type="protein sequence ID" value="KAF2626213.1"/>
    <property type="molecule type" value="Genomic_DNA"/>
</dbReference>
<sequence length="71" mass="7758">MMSVPTLDFNDSSLYTFKGLGGGSSPLLDRLTVGSASRMEILPMRAIAPNTTYRHAFEDPSLKCSMMNATR</sequence>
<reference evidence="1" key="1">
    <citation type="journal article" date="2020" name="Stud. Mycol.">
        <title>101 Dothideomycetes genomes: a test case for predicting lifestyles and emergence of pathogens.</title>
        <authorList>
            <person name="Haridas S."/>
            <person name="Albert R."/>
            <person name="Binder M."/>
            <person name="Bloem J."/>
            <person name="Labutti K."/>
            <person name="Salamov A."/>
            <person name="Andreopoulos B."/>
            <person name="Baker S."/>
            <person name="Barry K."/>
            <person name="Bills G."/>
            <person name="Bluhm B."/>
            <person name="Cannon C."/>
            <person name="Castanera R."/>
            <person name="Culley D."/>
            <person name="Daum C."/>
            <person name="Ezra D."/>
            <person name="Gonzalez J."/>
            <person name="Henrissat B."/>
            <person name="Kuo A."/>
            <person name="Liang C."/>
            <person name="Lipzen A."/>
            <person name="Lutzoni F."/>
            <person name="Magnuson J."/>
            <person name="Mondo S."/>
            <person name="Nolan M."/>
            <person name="Ohm R."/>
            <person name="Pangilinan J."/>
            <person name="Park H.-J."/>
            <person name="Ramirez L."/>
            <person name="Alfaro M."/>
            <person name="Sun H."/>
            <person name="Tritt A."/>
            <person name="Yoshinaga Y."/>
            <person name="Zwiers L.-H."/>
            <person name="Turgeon B."/>
            <person name="Goodwin S."/>
            <person name="Spatafora J."/>
            <person name="Crous P."/>
            <person name="Grigoriev I."/>
        </authorList>
    </citation>
    <scope>NUCLEOTIDE SEQUENCE</scope>
    <source>
        <strain evidence="1">CBS 525.71</strain>
    </source>
</reference>
<evidence type="ECO:0000313" key="1">
    <source>
        <dbReference type="EMBL" id="KAF2626213.1"/>
    </source>
</evidence>
<comment type="caution">
    <text evidence="1">The sequence shown here is derived from an EMBL/GenBank/DDBJ whole genome shotgun (WGS) entry which is preliminary data.</text>
</comment>
<protein>
    <submittedName>
        <fullName evidence="1">Uncharacterized protein</fullName>
    </submittedName>
</protein>
<name>A0ACB6RYJ5_9PLEO</name>
<keyword evidence="2" id="KW-1185">Reference proteome</keyword>
<gene>
    <name evidence="1" type="ORF">BU25DRAFT_412047</name>
</gene>
<accession>A0ACB6RYJ5</accession>
<proteinExistence type="predicted"/>
<dbReference type="Proteomes" id="UP000799754">
    <property type="component" value="Unassembled WGS sequence"/>
</dbReference>
<organism evidence="1 2">
    <name type="scientific">Macroventuria anomochaeta</name>
    <dbReference type="NCBI Taxonomy" id="301207"/>
    <lineage>
        <taxon>Eukaryota</taxon>
        <taxon>Fungi</taxon>
        <taxon>Dikarya</taxon>
        <taxon>Ascomycota</taxon>
        <taxon>Pezizomycotina</taxon>
        <taxon>Dothideomycetes</taxon>
        <taxon>Pleosporomycetidae</taxon>
        <taxon>Pleosporales</taxon>
        <taxon>Pleosporineae</taxon>
        <taxon>Didymellaceae</taxon>
        <taxon>Macroventuria</taxon>
    </lineage>
</organism>